<keyword evidence="3" id="KW-1185">Reference proteome</keyword>
<evidence type="ECO:0000259" key="1">
    <source>
        <dbReference type="Pfam" id="PF00248"/>
    </source>
</evidence>
<dbReference type="RefSeq" id="XP_041152156.1">
    <property type="nucleotide sequence ID" value="XM_041296637.1"/>
</dbReference>
<reference evidence="2" key="1">
    <citation type="journal article" date="2020" name="New Phytol.">
        <title>Comparative genomics reveals dynamic genome evolution in host specialist ectomycorrhizal fungi.</title>
        <authorList>
            <person name="Lofgren L.A."/>
            <person name="Nguyen N.H."/>
            <person name="Vilgalys R."/>
            <person name="Ruytinx J."/>
            <person name="Liao H.L."/>
            <person name="Branco S."/>
            <person name="Kuo A."/>
            <person name="LaButti K."/>
            <person name="Lipzen A."/>
            <person name="Andreopoulos W."/>
            <person name="Pangilinan J."/>
            <person name="Riley R."/>
            <person name="Hundley H."/>
            <person name="Na H."/>
            <person name="Barry K."/>
            <person name="Grigoriev I.V."/>
            <person name="Stajich J.E."/>
            <person name="Kennedy P.G."/>
        </authorList>
    </citation>
    <scope>NUCLEOTIDE SEQUENCE</scope>
    <source>
        <strain evidence="2">S12</strain>
    </source>
</reference>
<dbReference type="GeneID" id="64590401"/>
<accession>A0A9P7A985</accession>
<dbReference type="InterPro" id="IPR023210">
    <property type="entry name" value="NADP_OxRdtase_dom"/>
</dbReference>
<dbReference type="OrthoDB" id="416253at2759"/>
<sequence>YENDEETGVTFRETGFSHSDVFVTTKYSGTNSHNILISIRNSLHRFGVSDIDLYLVHSLHLALPNIP</sequence>
<comment type="caution">
    <text evidence="2">The sequence shown here is derived from an EMBL/GenBank/DDBJ whole genome shotgun (WGS) entry which is preliminary data.</text>
</comment>
<feature type="non-terminal residue" evidence="2">
    <location>
        <position position="67"/>
    </location>
</feature>
<feature type="non-terminal residue" evidence="2">
    <location>
        <position position="1"/>
    </location>
</feature>
<organism evidence="2 3">
    <name type="scientific">Suillus plorans</name>
    <dbReference type="NCBI Taxonomy" id="116603"/>
    <lineage>
        <taxon>Eukaryota</taxon>
        <taxon>Fungi</taxon>
        <taxon>Dikarya</taxon>
        <taxon>Basidiomycota</taxon>
        <taxon>Agaricomycotina</taxon>
        <taxon>Agaricomycetes</taxon>
        <taxon>Agaricomycetidae</taxon>
        <taxon>Boletales</taxon>
        <taxon>Suillineae</taxon>
        <taxon>Suillaceae</taxon>
        <taxon>Suillus</taxon>
    </lineage>
</organism>
<gene>
    <name evidence="2" type="ORF">HD556DRAFT_1214152</name>
</gene>
<protein>
    <recommendedName>
        <fullName evidence="1">NADP-dependent oxidoreductase domain-containing protein</fullName>
    </recommendedName>
</protein>
<dbReference type="InterPro" id="IPR036812">
    <property type="entry name" value="NAD(P)_OxRdtase_dom_sf"/>
</dbReference>
<evidence type="ECO:0000313" key="3">
    <source>
        <dbReference type="Proteomes" id="UP000719766"/>
    </source>
</evidence>
<dbReference type="Gene3D" id="3.20.20.100">
    <property type="entry name" value="NADP-dependent oxidoreductase domain"/>
    <property type="match status" value="1"/>
</dbReference>
<dbReference type="SUPFAM" id="SSF51430">
    <property type="entry name" value="NAD(P)-linked oxidoreductase"/>
    <property type="match status" value="1"/>
</dbReference>
<proteinExistence type="predicted"/>
<evidence type="ECO:0000313" key="2">
    <source>
        <dbReference type="EMBL" id="KAG1784671.1"/>
    </source>
</evidence>
<feature type="domain" description="NADP-dependent oxidoreductase" evidence="1">
    <location>
        <begin position="3"/>
        <end position="59"/>
    </location>
</feature>
<dbReference type="AlphaFoldDB" id="A0A9P7A985"/>
<dbReference type="Pfam" id="PF00248">
    <property type="entry name" value="Aldo_ket_red"/>
    <property type="match status" value="1"/>
</dbReference>
<dbReference type="Proteomes" id="UP000719766">
    <property type="component" value="Unassembled WGS sequence"/>
</dbReference>
<dbReference type="EMBL" id="JABBWE010000133">
    <property type="protein sequence ID" value="KAG1784671.1"/>
    <property type="molecule type" value="Genomic_DNA"/>
</dbReference>
<name>A0A9P7A985_9AGAM</name>